<feature type="compositionally biased region" description="Low complexity" evidence="1">
    <location>
        <begin position="19"/>
        <end position="40"/>
    </location>
</feature>
<accession>C4Y7B8</accession>
<dbReference type="EMBL" id="CH408079">
    <property type="protein sequence ID" value="EEQ39924.1"/>
    <property type="molecule type" value="Genomic_DNA"/>
</dbReference>
<evidence type="ECO:0000313" key="4">
    <source>
        <dbReference type="Proteomes" id="UP000007703"/>
    </source>
</evidence>
<gene>
    <name evidence="3" type="ORF">CLUG_04052</name>
</gene>
<dbReference type="InParanoid" id="C4Y7B8"/>
<proteinExistence type="predicted"/>
<feature type="region of interest" description="Disordered" evidence="1">
    <location>
        <begin position="19"/>
        <end position="61"/>
    </location>
</feature>
<feature type="chain" id="PRO_5002946261" evidence="2">
    <location>
        <begin position="18"/>
        <end position="178"/>
    </location>
</feature>
<protein>
    <submittedName>
        <fullName evidence="3">Uncharacterized protein</fullName>
    </submittedName>
</protein>
<keyword evidence="2" id="KW-0732">Signal</keyword>
<evidence type="ECO:0000256" key="2">
    <source>
        <dbReference type="SAM" id="SignalP"/>
    </source>
</evidence>
<dbReference type="KEGG" id="clu:CLUG_04052"/>
<feature type="non-terminal residue" evidence="3">
    <location>
        <position position="178"/>
    </location>
</feature>
<dbReference type="VEuPathDB" id="FungiDB:CLUG_04052"/>
<feature type="signal peptide" evidence="2">
    <location>
        <begin position="1"/>
        <end position="17"/>
    </location>
</feature>
<dbReference type="HOGENOM" id="CLU_1514065_0_0_1"/>
<name>C4Y7B8_CLAL4</name>
<evidence type="ECO:0000313" key="3">
    <source>
        <dbReference type="EMBL" id="EEQ39924.1"/>
    </source>
</evidence>
<evidence type="ECO:0000256" key="1">
    <source>
        <dbReference type="SAM" id="MobiDB-lite"/>
    </source>
</evidence>
<dbReference type="Proteomes" id="UP000007703">
    <property type="component" value="Unassembled WGS sequence"/>
</dbReference>
<sequence>MIRSLLILMLSSRSSVSWETSSNQSSLPEPSVPSSVLSQPKNQPSVTLSAPPNSQTSLSSLQALSPRSWTKLLWTRPNSQKNCTCKQPAGEGIRDVDVFIFTSLSHYIKLKAVPSSTEFACLIAVLGGGESLKTCNILGSLVPFNFLSFFCRVPHNLYALVLFLPFLTFPFKQWVLCQ</sequence>
<reference evidence="3 4" key="1">
    <citation type="journal article" date="2009" name="Nature">
        <title>Evolution of pathogenicity and sexual reproduction in eight Candida genomes.</title>
        <authorList>
            <person name="Butler G."/>
            <person name="Rasmussen M.D."/>
            <person name="Lin M.F."/>
            <person name="Santos M.A."/>
            <person name="Sakthikumar S."/>
            <person name="Munro C.A."/>
            <person name="Rheinbay E."/>
            <person name="Grabherr M."/>
            <person name="Forche A."/>
            <person name="Reedy J.L."/>
            <person name="Agrafioti I."/>
            <person name="Arnaud M.B."/>
            <person name="Bates S."/>
            <person name="Brown A.J."/>
            <person name="Brunke S."/>
            <person name="Costanzo M.C."/>
            <person name="Fitzpatrick D.A."/>
            <person name="de Groot P.W."/>
            <person name="Harris D."/>
            <person name="Hoyer L.L."/>
            <person name="Hube B."/>
            <person name="Klis F.M."/>
            <person name="Kodira C."/>
            <person name="Lennard N."/>
            <person name="Logue M.E."/>
            <person name="Martin R."/>
            <person name="Neiman A.M."/>
            <person name="Nikolaou E."/>
            <person name="Quail M.A."/>
            <person name="Quinn J."/>
            <person name="Santos M.C."/>
            <person name="Schmitzberger F.F."/>
            <person name="Sherlock G."/>
            <person name="Shah P."/>
            <person name="Silverstein K.A."/>
            <person name="Skrzypek M.S."/>
            <person name="Soll D."/>
            <person name="Staggs R."/>
            <person name="Stansfield I."/>
            <person name="Stumpf M.P."/>
            <person name="Sudbery P.E."/>
            <person name="Srikantha T."/>
            <person name="Zeng Q."/>
            <person name="Berman J."/>
            <person name="Berriman M."/>
            <person name="Heitman J."/>
            <person name="Gow N.A."/>
            <person name="Lorenz M.C."/>
            <person name="Birren B.W."/>
            <person name="Kellis M."/>
            <person name="Cuomo C.A."/>
        </authorList>
    </citation>
    <scope>NUCLEOTIDE SEQUENCE [LARGE SCALE GENOMIC DNA]</scope>
    <source>
        <strain evidence="3 4">ATCC 42720</strain>
    </source>
</reference>
<organism evidence="3 4">
    <name type="scientific">Clavispora lusitaniae (strain ATCC 42720)</name>
    <name type="common">Yeast</name>
    <name type="synonym">Candida lusitaniae</name>
    <dbReference type="NCBI Taxonomy" id="306902"/>
    <lineage>
        <taxon>Eukaryota</taxon>
        <taxon>Fungi</taxon>
        <taxon>Dikarya</taxon>
        <taxon>Ascomycota</taxon>
        <taxon>Saccharomycotina</taxon>
        <taxon>Pichiomycetes</taxon>
        <taxon>Metschnikowiaceae</taxon>
        <taxon>Clavispora</taxon>
    </lineage>
</organism>
<feature type="compositionally biased region" description="Polar residues" evidence="1">
    <location>
        <begin position="41"/>
        <end position="53"/>
    </location>
</feature>
<dbReference type="AlphaFoldDB" id="C4Y7B8"/>